<evidence type="ECO:0000259" key="7">
    <source>
        <dbReference type="Pfam" id="PF01425"/>
    </source>
</evidence>
<dbReference type="Pfam" id="PF01425">
    <property type="entry name" value="Amidase"/>
    <property type="match status" value="1"/>
</dbReference>
<dbReference type="EMBL" id="CP089277">
    <property type="protein sequence ID" value="USP79134.1"/>
    <property type="molecule type" value="Genomic_DNA"/>
</dbReference>
<evidence type="ECO:0000313" key="9">
    <source>
        <dbReference type="Proteomes" id="UP001056012"/>
    </source>
</evidence>
<dbReference type="OrthoDB" id="6428749at2759"/>
<dbReference type="InterPro" id="IPR036928">
    <property type="entry name" value="AS_sf"/>
</dbReference>
<dbReference type="PROSITE" id="PS00571">
    <property type="entry name" value="AMIDASES"/>
    <property type="match status" value="1"/>
</dbReference>
<evidence type="ECO:0000256" key="1">
    <source>
        <dbReference type="ARBA" id="ARBA00001311"/>
    </source>
</evidence>
<dbReference type="VEuPathDB" id="FungiDB:yc1106_06408"/>
<feature type="binding site" evidence="6">
    <location>
        <begin position="231"/>
        <end position="234"/>
    </location>
    <ligand>
        <name>substrate</name>
    </ligand>
</feature>
<feature type="active site" description="Acyl-ester intermediate" evidence="5">
    <location>
        <position position="234"/>
    </location>
</feature>
<feature type="binding site" evidence="6">
    <location>
        <position position="210"/>
    </location>
    <ligand>
        <name>substrate</name>
    </ligand>
</feature>
<protein>
    <recommendedName>
        <fullName evidence="3">amidase</fullName>
        <ecNumber evidence="3">3.5.1.4</ecNumber>
    </recommendedName>
</protein>
<evidence type="ECO:0000256" key="4">
    <source>
        <dbReference type="ARBA" id="ARBA00022801"/>
    </source>
</evidence>
<dbReference type="Proteomes" id="UP001056012">
    <property type="component" value="Chromosome 4"/>
</dbReference>
<dbReference type="GO" id="GO:0004040">
    <property type="term" value="F:amidase activity"/>
    <property type="evidence" value="ECO:0007669"/>
    <property type="project" value="UniProtKB-EC"/>
</dbReference>
<keyword evidence="4" id="KW-0378">Hydrolase</keyword>
<comment type="catalytic activity">
    <reaction evidence="1">
        <text>a monocarboxylic acid amide + H2O = a monocarboxylate + NH4(+)</text>
        <dbReference type="Rhea" id="RHEA:12020"/>
        <dbReference type="ChEBI" id="CHEBI:15377"/>
        <dbReference type="ChEBI" id="CHEBI:28938"/>
        <dbReference type="ChEBI" id="CHEBI:35757"/>
        <dbReference type="ChEBI" id="CHEBI:83628"/>
        <dbReference type="EC" id="3.5.1.4"/>
    </reaction>
</comment>
<feature type="active site" description="Charge relay system" evidence="5">
    <location>
        <position position="135"/>
    </location>
</feature>
<accession>A0A9Q9DUT8</accession>
<dbReference type="AlphaFoldDB" id="A0A9Q9DUT8"/>
<dbReference type="EC" id="3.5.1.4" evidence="3"/>
<name>A0A9Q9DUT8_CURCL</name>
<feature type="active site" description="Charge relay system" evidence="5">
    <location>
        <position position="210"/>
    </location>
</feature>
<dbReference type="SUPFAM" id="SSF75304">
    <property type="entry name" value="Amidase signature (AS) enzymes"/>
    <property type="match status" value="1"/>
</dbReference>
<evidence type="ECO:0000256" key="5">
    <source>
        <dbReference type="PIRSR" id="PIRSR001221-1"/>
    </source>
</evidence>
<evidence type="ECO:0000256" key="2">
    <source>
        <dbReference type="ARBA" id="ARBA00009199"/>
    </source>
</evidence>
<organism evidence="8 9">
    <name type="scientific">Curvularia clavata</name>
    <dbReference type="NCBI Taxonomy" id="95742"/>
    <lineage>
        <taxon>Eukaryota</taxon>
        <taxon>Fungi</taxon>
        <taxon>Dikarya</taxon>
        <taxon>Ascomycota</taxon>
        <taxon>Pezizomycotina</taxon>
        <taxon>Dothideomycetes</taxon>
        <taxon>Pleosporomycetidae</taxon>
        <taxon>Pleosporales</taxon>
        <taxon>Pleosporineae</taxon>
        <taxon>Pleosporaceae</taxon>
        <taxon>Curvularia</taxon>
    </lineage>
</organism>
<feature type="domain" description="Amidase" evidence="7">
    <location>
        <begin position="79"/>
        <end position="524"/>
    </location>
</feature>
<dbReference type="PANTHER" id="PTHR46072:SF11">
    <property type="entry name" value="AMIDASE-RELATED"/>
    <property type="match status" value="1"/>
</dbReference>
<keyword evidence="9" id="KW-1185">Reference proteome</keyword>
<feature type="binding site" evidence="6">
    <location>
        <position position="184"/>
    </location>
    <ligand>
        <name>substrate</name>
    </ligand>
</feature>
<dbReference type="InterPro" id="IPR023631">
    <property type="entry name" value="Amidase_dom"/>
</dbReference>
<dbReference type="Gene3D" id="3.90.1300.10">
    <property type="entry name" value="Amidase signature (AS) domain"/>
    <property type="match status" value="1"/>
</dbReference>
<dbReference type="PANTHER" id="PTHR46072">
    <property type="entry name" value="AMIDASE-RELATED-RELATED"/>
    <property type="match status" value="1"/>
</dbReference>
<dbReference type="PIRSF" id="PIRSF001221">
    <property type="entry name" value="Amidase_fungi"/>
    <property type="match status" value="1"/>
</dbReference>
<evidence type="ECO:0000256" key="6">
    <source>
        <dbReference type="PIRSR" id="PIRSR001221-2"/>
    </source>
</evidence>
<evidence type="ECO:0000256" key="3">
    <source>
        <dbReference type="ARBA" id="ARBA00012922"/>
    </source>
</evidence>
<dbReference type="InterPro" id="IPR020556">
    <property type="entry name" value="Amidase_CS"/>
</dbReference>
<sequence length="534" mass="58260">MASEAKWEKVAAEKRAALSESIPTSYRILQDKLPPETQLSVTAWPKESGWFTPKELEITDSTASQILEKIASKSWSAEDVTTAFCKRAAAAHQLTNCLSDAFFDEAITQAKSLDEHLQRTGQVVGPLHGLPISFKDNFNIKGKDSTVGFTSLVGKPVDHNSTLVDLLEKLGAVRYCKTNVPTAMMIAESVNNTFGRTVNPLNRKVTSGGSSGGESALIAFGGSPLGIGTDIGGSLRIPAACTGIFTLRPSFGRFTTQRCTSGLAGQEAVQSVNGPMGKTLEDITMYSKAVIDAQPWKVDPKILPIPWRSVEPLKKLKIAVLWNDGICMPTPPVTRALKETVEKLKKAGHDVVDWDPKLHPTALELLGRMFVADGGKSVQALLDPTGEPIRPEMQMYADAKELGVYDMWKLQSSRSDLQRQYLEQWNSIEELDAILAPTTPYSSVPHGDFKYVGYTGVYNVVDYSAVSFPCGVSVDKTKDKPLNDHKPQSEFCKAAQESYDPELLDGLPVSLQLVARRLEEEKVLAMTATVLQAV</sequence>
<proteinExistence type="inferred from homology"/>
<gene>
    <name evidence="8" type="ORF">yc1106_06408</name>
</gene>
<reference evidence="8" key="1">
    <citation type="submission" date="2021-12" db="EMBL/GenBank/DDBJ databases">
        <title>Curvularia clavata genome.</title>
        <authorList>
            <person name="Cao Y."/>
        </authorList>
    </citation>
    <scope>NUCLEOTIDE SEQUENCE</scope>
    <source>
        <strain evidence="8">Yc1106</strain>
    </source>
</reference>
<comment type="similarity">
    <text evidence="2">Belongs to the amidase family.</text>
</comment>
<evidence type="ECO:0000313" key="8">
    <source>
        <dbReference type="EMBL" id="USP79134.1"/>
    </source>
</evidence>